<dbReference type="RefSeq" id="WP_168023492.1">
    <property type="nucleotide sequence ID" value="NZ_JAAVUN010000013.1"/>
</dbReference>
<comment type="caution">
    <text evidence="3">The sequence shown here is derived from an EMBL/GenBank/DDBJ whole genome shotgun (WGS) entry which is preliminary data.</text>
</comment>
<evidence type="ECO:0000313" key="3">
    <source>
        <dbReference type="EMBL" id="NKE09882.1"/>
    </source>
</evidence>
<dbReference type="PANTHER" id="PTHR36836">
    <property type="entry name" value="COLANIC ACID BIOSYNTHESIS PROTEIN WCAK"/>
    <property type="match status" value="1"/>
</dbReference>
<dbReference type="InterPro" id="IPR007345">
    <property type="entry name" value="Polysacch_pyruvyl_Trfase"/>
</dbReference>
<protein>
    <submittedName>
        <fullName evidence="3">Glycosyltransferase</fullName>
    </submittedName>
</protein>
<dbReference type="AlphaFoldDB" id="A0A846TVT9"/>
<dbReference type="InterPro" id="IPR001173">
    <property type="entry name" value="Glyco_trans_2-like"/>
</dbReference>
<reference evidence="3 4" key="1">
    <citation type="submission" date="2020-02" db="EMBL/GenBank/DDBJ databases">
        <authorList>
            <person name="Sun Q."/>
        </authorList>
    </citation>
    <scope>NUCLEOTIDE SEQUENCE [LARGE SCALE GENOMIC DNA]</scope>
    <source>
        <strain evidence="3 4">YIM 13062</strain>
    </source>
</reference>
<dbReference type="CDD" id="cd00761">
    <property type="entry name" value="Glyco_tranf_GTA_type"/>
    <property type="match status" value="1"/>
</dbReference>
<organism evidence="3 4">
    <name type="scientific">Kocuria subflava</name>
    <dbReference type="NCBI Taxonomy" id="1736139"/>
    <lineage>
        <taxon>Bacteria</taxon>
        <taxon>Bacillati</taxon>
        <taxon>Actinomycetota</taxon>
        <taxon>Actinomycetes</taxon>
        <taxon>Micrococcales</taxon>
        <taxon>Micrococcaceae</taxon>
        <taxon>Kocuria</taxon>
    </lineage>
</organism>
<gene>
    <name evidence="3" type="ORF">GTW58_08020</name>
</gene>
<accession>A0A846TVT9</accession>
<evidence type="ECO:0000313" key="4">
    <source>
        <dbReference type="Proteomes" id="UP000521379"/>
    </source>
</evidence>
<dbReference type="PANTHER" id="PTHR36836:SF1">
    <property type="entry name" value="COLANIC ACID BIOSYNTHESIS PROTEIN WCAK"/>
    <property type="match status" value="1"/>
</dbReference>
<evidence type="ECO:0000259" key="2">
    <source>
        <dbReference type="Pfam" id="PF04230"/>
    </source>
</evidence>
<dbReference type="Gene3D" id="3.90.550.10">
    <property type="entry name" value="Spore Coat Polysaccharide Biosynthesis Protein SpsA, Chain A"/>
    <property type="match status" value="1"/>
</dbReference>
<dbReference type="EMBL" id="JAAVUN010000013">
    <property type="protein sequence ID" value="NKE09882.1"/>
    <property type="molecule type" value="Genomic_DNA"/>
</dbReference>
<evidence type="ECO:0000259" key="1">
    <source>
        <dbReference type="Pfam" id="PF00535"/>
    </source>
</evidence>
<feature type="domain" description="Glycosyltransferase 2-like" evidence="1">
    <location>
        <begin position="489"/>
        <end position="607"/>
    </location>
</feature>
<feature type="domain" description="Polysaccharide pyruvyl transferase" evidence="2">
    <location>
        <begin position="16"/>
        <end position="363"/>
    </location>
</feature>
<name>A0A846TVT9_9MICC</name>
<dbReference type="InterPro" id="IPR029044">
    <property type="entry name" value="Nucleotide-diphossugar_trans"/>
</dbReference>
<dbReference type="GO" id="GO:0016740">
    <property type="term" value="F:transferase activity"/>
    <property type="evidence" value="ECO:0007669"/>
    <property type="project" value="UniProtKB-KW"/>
</dbReference>
<dbReference type="Pfam" id="PF00535">
    <property type="entry name" value="Glycos_transf_2"/>
    <property type="match status" value="1"/>
</dbReference>
<dbReference type="SUPFAM" id="SSF53448">
    <property type="entry name" value="Nucleotide-diphospho-sugar transferases"/>
    <property type="match status" value="1"/>
</dbReference>
<sequence>MRVAILSDIGQPTYHVGDEAMCHAAVAALKARGITDLVLLTRNVQETLSQYDSVQAVPTLTFPWPPAQRQQRLEEIDQLLAGQTEAIPESDPVFALIEVLRGVDAVLVAGGGNMNSEFGWLLYERAAVVRVAERLNKPVVFSGQTLGPNLSPVDREVLRETLEKATLVGLRDPESHRLANILCPNHRGVRACADDATGWALDALSSRWSQHGSENQAGTTTAVPTIDQAVDGHVDTTPVEVRESGDPTRPRIVATFANRTGAYGTEEAAEAYAVVLDSLVHRTGGCVEFVPHMAQPGENDHDPAFHRKVAVRMHSESVHREIESAAASVRRTLTADYVVTSRYHPVVFGLAGGATVLPVAVDNFAEVRMDGACATWGISGQVMPLGALLTPRSVAWDLREAAQKWTQDMVEGREQFSDDLLARRAAVRANAAAWWDTVAVGLTGSAPVPSELAEVPPAGAGSEIARALRRDWTRPQAPVLESHRATVAIVMRTKDRAILLERALDDVLAQSFADWRLVIVNDGGDPQPVDALVAAREREFAGRVSVIHNRRSYGMEAASNIGVRATDSEFLCIHDDDDRWHPLFLQRTVAYLERPSCTDGGVMVRTEIVYESVDLKAEPPVIHETGREIFWAQLHSITLTDLMEINRALPISFLYRRSMHGVIGDYDETLPAVGDWEFHLRFAQAATIGFIDGLPLAFWQQRPEQAGELGNSMIAGAQHHRQYDLAVRERHFQEWTRENGIGLPLFMAREFSSVRQRIEHLERQNAELAVLLREQQREMHNVANVLADNSFFGFIKRKLRRFFGIS</sequence>
<keyword evidence="4" id="KW-1185">Reference proteome</keyword>
<keyword evidence="3" id="KW-0808">Transferase</keyword>
<dbReference type="Pfam" id="PF04230">
    <property type="entry name" value="PS_pyruv_trans"/>
    <property type="match status" value="1"/>
</dbReference>
<dbReference type="Proteomes" id="UP000521379">
    <property type="component" value="Unassembled WGS sequence"/>
</dbReference>
<proteinExistence type="predicted"/>